<dbReference type="OrthoDB" id="446635at2759"/>
<feature type="compositionally biased region" description="Basic and acidic residues" evidence="3">
    <location>
        <begin position="307"/>
        <end position="317"/>
    </location>
</feature>
<dbReference type="PANTHER" id="PTHR31938:SF4">
    <property type="entry name" value="NUCLEAR SPECKLE SPLICING REGULATORY PROTEIN 1"/>
    <property type="match status" value="1"/>
</dbReference>
<name>A0A6M2CSM3_RHIMP</name>
<evidence type="ECO:0000256" key="3">
    <source>
        <dbReference type="SAM" id="MobiDB-lite"/>
    </source>
</evidence>
<feature type="compositionally biased region" description="Basic and acidic residues" evidence="3">
    <location>
        <begin position="241"/>
        <end position="256"/>
    </location>
</feature>
<accession>A0A6M2CSM3</accession>
<feature type="region of interest" description="Disordered" evidence="3">
    <location>
        <begin position="130"/>
        <end position="149"/>
    </location>
</feature>
<comment type="similarity">
    <text evidence="1">Belongs to the NSRP1 family.</text>
</comment>
<dbReference type="GO" id="GO:0000381">
    <property type="term" value="P:regulation of alternative mRNA splicing, via spliceosome"/>
    <property type="evidence" value="ECO:0007669"/>
    <property type="project" value="InterPro"/>
</dbReference>
<evidence type="ECO:0000256" key="2">
    <source>
        <dbReference type="ARBA" id="ARBA00023054"/>
    </source>
</evidence>
<dbReference type="InterPro" id="IPR018612">
    <property type="entry name" value="NSRP1_N"/>
</dbReference>
<feature type="compositionally biased region" description="Basic and acidic residues" evidence="3">
    <location>
        <begin position="200"/>
        <end position="225"/>
    </location>
</feature>
<sequence length="420" mass="49258">MYYLRVKQRWMSEVVFVNPRYGLILPKKNDKPVVSATSVFGDDSDDEHDKATIEKTMRKESMRNLKKIQTQLTLRKAMEEDPSVFEYDEVYDDLKKNKEEKKQEVTKDRKPRYIEQLLKSAELRKREVDRRTQRKIQKERETEGEAFGDKEAYVTSAYKRKMQEMQEEEEREMRREQMDQMMDVTKQKDLSGFYRHLLKQEVGEERIPQNTDKPIHLPEKEEKPRTSKSTKQPSSASRSSQGDHRAPSSSSSRRERDDEDDEHSTRQATSKDCSENTSRKDKRAYRTRRISNPSEEDSSPPRNKPSTSEKDIDRDIDADSDFEVDSEESSDEDESQATPQKDKEKTSVLSSKRLKEDWLEASKGNVKEATEEPVTKTIVQDWMALFRKRTVGDKFDAAVARYFERKAEMDAYKSVHGSVQ</sequence>
<protein>
    <submittedName>
        <fullName evidence="5">Putative nuclear speckle splicing regulatory protein 1</fullName>
    </submittedName>
</protein>
<evidence type="ECO:0000313" key="5">
    <source>
        <dbReference type="EMBL" id="NOV36486.1"/>
    </source>
</evidence>
<feature type="compositionally biased region" description="Basic residues" evidence="3">
    <location>
        <begin position="280"/>
        <end position="289"/>
    </location>
</feature>
<dbReference type="Pfam" id="PF09745">
    <property type="entry name" value="NSRP1_N"/>
    <property type="match status" value="1"/>
</dbReference>
<evidence type="ECO:0000259" key="4">
    <source>
        <dbReference type="Pfam" id="PF09745"/>
    </source>
</evidence>
<reference evidence="5" key="1">
    <citation type="submission" date="2019-09" db="EMBL/GenBank/DDBJ databases">
        <title>Organ-specific transcriptomic study of the physiology of the cattle tick, Rhipicephalus microplus.</title>
        <authorList>
            <person name="Tirloni L."/>
            <person name="Braz G."/>
            <person name="Gandara A.C.P."/>
            <person name="Sabadin G.A."/>
            <person name="da Silva R.M."/>
            <person name="Guizzo M.G."/>
            <person name="Machado J.A."/>
            <person name="Costa E.P."/>
            <person name="Gomes H.F."/>
            <person name="Moraes J."/>
            <person name="Mota M.B.S."/>
            <person name="Mesquita R.D."/>
            <person name="Alvarenga P.H."/>
            <person name="Alves F."/>
            <person name="Seixas A."/>
            <person name="da Fonseca R.N."/>
            <person name="Fogaca A."/>
            <person name="Logullo C."/>
            <person name="Tanaka A."/>
            <person name="Daffre S."/>
            <person name="Termignoni C."/>
            <person name="Vaz I.S.Jr."/>
            <person name="Oliveira P.L."/>
            <person name="Ribeiro J.M."/>
        </authorList>
    </citation>
    <scope>NUCLEOTIDE SEQUENCE</scope>
    <source>
        <strain evidence="5">Porto Alegre</strain>
    </source>
</reference>
<feature type="compositionally biased region" description="Acidic residues" evidence="3">
    <location>
        <begin position="318"/>
        <end position="335"/>
    </location>
</feature>
<dbReference type="AlphaFoldDB" id="A0A6M2CSM3"/>
<dbReference type="EMBL" id="GHWJ01003749">
    <property type="protein sequence ID" value="NOV36486.1"/>
    <property type="molecule type" value="Transcribed_RNA"/>
</dbReference>
<feature type="domain" description="Nuclear speckle splicing regulatory protein 1 N-terminal" evidence="4">
    <location>
        <begin position="73"/>
        <end position="187"/>
    </location>
</feature>
<feature type="compositionally biased region" description="Polar residues" evidence="3">
    <location>
        <begin position="227"/>
        <end position="240"/>
    </location>
</feature>
<keyword evidence="2" id="KW-0175">Coiled coil</keyword>
<dbReference type="PANTHER" id="PTHR31938">
    <property type="entry name" value="NUCLEAR SPECKLE SPLICING REGULATORY PROTEIN 1"/>
    <property type="match status" value="1"/>
</dbReference>
<feature type="region of interest" description="Disordered" evidence="3">
    <location>
        <begin position="200"/>
        <end position="358"/>
    </location>
</feature>
<dbReference type="VEuPathDB" id="VectorBase:LOC119174523"/>
<proteinExistence type="inferred from homology"/>
<organism evidence="5">
    <name type="scientific">Rhipicephalus microplus</name>
    <name type="common">Cattle tick</name>
    <name type="synonym">Boophilus microplus</name>
    <dbReference type="NCBI Taxonomy" id="6941"/>
    <lineage>
        <taxon>Eukaryota</taxon>
        <taxon>Metazoa</taxon>
        <taxon>Ecdysozoa</taxon>
        <taxon>Arthropoda</taxon>
        <taxon>Chelicerata</taxon>
        <taxon>Arachnida</taxon>
        <taxon>Acari</taxon>
        <taxon>Parasitiformes</taxon>
        <taxon>Ixodida</taxon>
        <taxon>Ixodoidea</taxon>
        <taxon>Ixodidae</taxon>
        <taxon>Rhipicephalinae</taxon>
        <taxon>Rhipicephalus</taxon>
        <taxon>Boophilus</taxon>
    </lineage>
</organism>
<dbReference type="InterPro" id="IPR042816">
    <property type="entry name" value="Nsrp1"/>
</dbReference>
<evidence type="ECO:0000256" key="1">
    <source>
        <dbReference type="ARBA" id="ARBA00010126"/>
    </source>
</evidence>